<dbReference type="Pfam" id="PF01966">
    <property type="entry name" value="HD"/>
    <property type="match status" value="1"/>
</dbReference>
<dbReference type="InterPro" id="IPR003607">
    <property type="entry name" value="HD/PDEase_dom"/>
</dbReference>
<feature type="non-terminal residue" evidence="3">
    <location>
        <position position="1"/>
    </location>
</feature>
<dbReference type="Proteomes" id="UP000736164">
    <property type="component" value="Unassembled WGS sequence"/>
</dbReference>
<dbReference type="GO" id="GO:0005634">
    <property type="term" value="C:nucleus"/>
    <property type="evidence" value="ECO:0007669"/>
    <property type="project" value="TreeGrafter"/>
</dbReference>
<comment type="caution">
    <text evidence="3">The sequence shown here is derived from an EMBL/GenBank/DDBJ whole genome shotgun (WGS) entry which is preliminary data.</text>
</comment>
<evidence type="ECO:0000313" key="3">
    <source>
        <dbReference type="EMBL" id="MBN3311442.1"/>
    </source>
</evidence>
<dbReference type="SMART" id="SM00471">
    <property type="entry name" value="HDc"/>
    <property type="match status" value="1"/>
</dbReference>
<dbReference type="SUPFAM" id="SSF109604">
    <property type="entry name" value="HD-domain/PDEase-like"/>
    <property type="match status" value="1"/>
</dbReference>
<feature type="non-terminal residue" evidence="3">
    <location>
        <position position="397"/>
    </location>
</feature>
<gene>
    <name evidence="3" type="primary">Samhd1_1</name>
    <name evidence="3" type="ORF">GTO95_0001044</name>
</gene>
<name>A0A8J7NCU0_ATRSP</name>
<protein>
    <submittedName>
        <fullName evidence="3">SAMH1 triphosphohydrolase</fullName>
    </submittedName>
</protein>
<comment type="similarity">
    <text evidence="1">Belongs to the SAMHD1 family.</text>
</comment>
<dbReference type="GO" id="GO:0051607">
    <property type="term" value="P:defense response to virus"/>
    <property type="evidence" value="ECO:0007669"/>
    <property type="project" value="TreeGrafter"/>
</dbReference>
<evidence type="ECO:0000259" key="2">
    <source>
        <dbReference type="PROSITE" id="PS51831"/>
    </source>
</evidence>
<dbReference type="EMBL" id="JAAWVO010000100">
    <property type="protein sequence ID" value="MBN3311442.1"/>
    <property type="molecule type" value="Genomic_DNA"/>
</dbReference>
<dbReference type="PANTHER" id="PTHR11373:SF4">
    <property type="entry name" value="DEOXYNUCLEOSIDE TRIPHOSPHATE TRIPHOSPHOHYDROLASE SAMHD1"/>
    <property type="match status" value="1"/>
</dbReference>
<dbReference type="FunFam" id="1.10.3210.10:FF:000017">
    <property type="entry name" value="Deoxynucleoside triphosphate triphosphohydrolase SAMHD1"/>
    <property type="match status" value="1"/>
</dbReference>
<evidence type="ECO:0000313" key="4">
    <source>
        <dbReference type="Proteomes" id="UP000736164"/>
    </source>
</evidence>
<proteinExistence type="inferred from homology"/>
<dbReference type="Gene3D" id="1.10.3210.10">
    <property type="entry name" value="Hypothetical protein af1432"/>
    <property type="match status" value="1"/>
</dbReference>
<organism evidence="3 4">
    <name type="scientific">Atractosteus spatula</name>
    <name type="common">Alligator gar</name>
    <name type="synonym">Lepisosteus spatula</name>
    <dbReference type="NCBI Taxonomy" id="7917"/>
    <lineage>
        <taxon>Eukaryota</taxon>
        <taxon>Metazoa</taxon>
        <taxon>Chordata</taxon>
        <taxon>Craniata</taxon>
        <taxon>Vertebrata</taxon>
        <taxon>Euteleostomi</taxon>
        <taxon>Actinopterygii</taxon>
        <taxon>Neopterygii</taxon>
        <taxon>Holostei</taxon>
        <taxon>Semionotiformes</taxon>
        <taxon>Lepisosteidae</taxon>
        <taxon>Atractosteus</taxon>
    </lineage>
</organism>
<keyword evidence="4" id="KW-1185">Reference proteome</keyword>
<dbReference type="GO" id="GO:0006203">
    <property type="term" value="P:dGTP catabolic process"/>
    <property type="evidence" value="ECO:0007669"/>
    <property type="project" value="TreeGrafter"/>
</dbReference>
<dbReference type="GO" id="GO:0008832">
    <property type="term" value="F:dGTPase activity"/>
    <property type="evidence" value="ECO:0007669"/>
    <property type="project" value="TreeGrafter"/>
</dbReference>
<reference evidence="3" key="1">
    <citation type="journal article" date="2021" name="Cell">
        <title>Tracing the genetic footprints of vertebrate landing in non-teleost ray-finned fishes.</title>
        <authorList>
            <person name="Bi X."/>
            <person name="Wang K."/>
            <person name="Yang L."/>
            <person name="Pan H."/>
            <person name="Jiang H."/>
            <person name="Wei Q."/>
            <person name="Fang M."/>
            <person name="Yu H."/>
            <person name="Zhu C."/>
            <person name="Cai Y."/>
            <person name="He Y."/>
            <person name="Gan X."/>
            <person name="Zeng H."/>
            <person name="Yu D."/>
            <person name="Zhu Y."/>
            <person name="Jiang H."/>
            <person name="Qiu Q."/>
            <person name="Yang H."/>
            <person name="Zhang Y.E."/>
            <person name="Wang W."/>
            <person name="Zhu M."/>
            <person name="He S."/>
            <person name="Zhang G."/>
        </authorList>
    </citation>
    <scope>NUCLEOTIDE SEQUENCE</scope>
    <source>
        <strain evidence="3">Allg_001</strain>
    </source>
</reference>
<dbReference type="PANTHER" id="PTHR11373">
    <property type="entry name" value="DEOXYNUCLEOSIDE TRIPHOSPHATE TRIPHOSPHOHYDROLASE"/>
    <property type="match status" value="1"/>
</dbReference>
<dbReference type="InterPro" id="IPR006674">
    <property type="entry name" value="HD_domain"/>
</dbReference>
<evidence type="ECO:0000256" key="1">
    <source>
        <dbReference type="ARBA" id="ARBA00005776"/>
    </source>
</evidence>
<dbReference type="CDD" id="cd00077">
    <property type="entry name" value="HDc"/>
    <property type="match status" value="1"/>
</dbReference>
<feature type="domain" description="HD" evidence="2">
    <location>
        <begin position="55"/>
        <end position="200"/>
    </location>
</feature>
<dbReference type="PROSITE" id="PS51831">
    <property type="entry name" value="HD"/>
    <property type="match status" value="1"/>
</dbReference>
<dbReference type="AlphaFoldDB" id="A0A8J7NCU0"/>
<dbReference type="InterPro" id="IPR050135">
    <property type="entry name" value="dGTPase-like"/>
</dbReference>
<dbReference type="GO" id="GO:0045088">
    <property type="term" value="P:regulation of innate immune response"/>
    <property type="evidence" value="ECO:0007669"/>
    <property type="project" value="TreeGrafter"/>
</dbReference>
<sequence>MRVPAFQVFNDPIHGHIEMHPLLVKIIDTPQFQRLRFIKQLGACSFVYPGATHNRFEHSMGVSYLAGRLVEVLQDRQSELNITKKDKLCVQIAGLCHDLGHGPFSHMFDAKFLCRFRKDKNEIKHEKTSVKMFEHMLNDNPDLKKAMEDYELDEQDLAFIKNQIDHHSHNGECGRKDKKFLYEIVANKRNGIDVDKWDYLARDCYYLGMQNSFDHERLLKFARVCEVEGERQICTRDKEIYNLYDMFYTRFSLHKRALQHRVVNIIEHMITEAFVKAAEHITVQSSNGLYNLSTAVDDMEAYTQLTDNVFHEILNSTSEELKEAREILQRVMRRKLYKFVGETCSKPDTHEIRKTKMDYGMGDDNPIDQVHFYFKDKPTKGVKIDKNQVGSFQVFFS</sequence>
<accession>A0A8J7NCU0</accession>